<dbReference type="GO" id="GO:0016787">
    <property type="term" value="F:hydrolase activity"/>
    <property type="evidence" value="ECO:0007669"/>
    <property type="project" value="UniProtKB-KW"/>
</dbReference>
<keyword evidence="2" id="KW-0378">Hydrolase</keyword>
<comment type="caution">
    <text evidence="2">The sequence shown here is derived from an EMBL/GenBank/DDBJ whole genome shotgun (WGS) entry which is preliminary data.</text>
</comment>
<evidence type="ECO:0000259" key="1">
    <source>
        <dbReference type="Pfam" id="PF12697"/>
    </source>
</evidence>
<reference evidence="2" key="1">
    <citation type="submission" date="2021-10" db="EMBL/GenBank/DDBJ databases">
        <title>Novel species in genus Arthrobacter.</title>
        <authorList>
            <person name="Liu Y."/>
        </authorList>
    </citation>
    <scope>NUCLEOTIDE SEQUENCE</scope>
    <source>
        <strain evidence="2">Zg-Y809</strain>
    </source>
</reference>
<sequence length="233" mass="25575">MSNLVLVPGAWHGGWCWQRVVPALQEAGHRVYTPTLSGVSDRAHLISPSIGVETHVEDIVRLMETYDLDNVTLVGHSYAGQVITGVADRVPDRLARRVHLDGFIGDGRPAIDLLPDSVAHHYRESVESAGFGWLIPPRPLEKLGISEAADHQWLAPRLTPHPWKTYTDPLLLTGAYADVPGVFIECVAWMRVFESFARQASADGWETHELESGHEAMVTAPKALASVLLKIVG</sequence>
<dbReference type="AlphaFoldDB" id="A0A9X1M3K1"/>
<proteinExistence type="predicted"/>
<dbReference type="EMBL" id="JAJFZP010000010">
    <property type="protein sequence ID" value="MCC3270180.1"/>
    <property type="molecule type" value="Genomic_DNA"/>
</dbReference>
<dbReference type="Proteomes" id="UP001139264">
    <property type="component" value="Unassembled WGS sequence"/>
</dbReference>
<dbReference type="PANTHER" id="PTHR37017">
    <property type="entry name" value="AB HYDROLASE-1 DOMAIN-CONTAINING PROTEIN-RELATED"/>
    <property type="match status" value="1"/>
</dbReference>
<evidence type="ECO:0000313" key="3">
    <source>
        <dbReference type="Proteomes" id="UP001139264"/>
    </source>
</evidence>
<dbReference type="RefSeq" id="WP_227908450.1">
    <property type="nucleotide sequence ID" value="NZ_CP095461.1"/>
</dbReference>
<organism evidence="2 3">
    <name type="scientific">Arthrobacter gengyunqii</name>
    <dbReference type="NCBI Taxonomy" id="2886940"/>
    <lineage>
        <taxon>Bacteria</taxon>
        <taxon>Bacillati</taxon>
        <taxon>Actinomycetota</taxon>
        <taxon>Actinomycetes</taxon>
        <taxon>Micrococcales</taxon>
        <taxon>Micrococcaceae</taxon>
        <taxon>Arthrobacter</taxon>
    </lineage>
</organism>
<gene>
    <name evidence="2" type="ORF">LJ751_12575</name>
</gene>
<dbReference type="InterPro" id="IPR052897">
    <property type="entry name" value="Sec-Metab_Biosynth_Hydrolase"/>
</dbReference>
<dbReference type="Gene3D" id="3.40.50.1820">
    <property type="entry name" value="alpha/beta hydrolase"/>
    <property type="match status" value="1"/>
</dbReference>
<feature type="domain" description="AB hydrolase-1" evidence="1">
    <location>
        <begin position="4"/>
        <end position="226"/>
    </location>
</feature>
<evidence type="ECO:0000313" key="2">
    <source>
        <dbReference type="EMBL" id="MCC3270180.1"/>
    </source>
</evidence>
<dbReference type="InterPro" id="IPR000073">
    <property type="entry name" value="AB_hydrolase_1"/>
</dbReference>
<dbReference type="SUPFAM" id="SSF53474">
    <property type="entry name" value="alpha/beta-Hydrolases"/>
    <property type="match status" value="1"/>
</dbReference>
<protein>
    <submittedName>
        <fullName evidence="2">Alpha/beta fold hydrolase</fullName>
    </submittedName>
</protein>
<accession>A0A9X1M3K1</accession>
<dbReference type="PANTHER" id="PTHR37017:SF11">
    <property type="entry name" value="ESTERASE_LIPASE_THIOESTERASE DOMAIN-CONTAINING PROTEIN"/>
    <property type="match status" value="1"/>
</dbReference>
<name>A0A9X1M3K1_9MICC</name>
<dbReference type="Pfam" id="PF12697">
    <property type="entry name" value="Abhydrolase_6"/>
    <property type="match status" value="1"/>
</dbReference>
<dbReference type="InterPro" id="IPR029058">
    <property type="entry name" value="AB_hydrolase_fold"/>
</dbReference>